<dbReference type="Proteomes" id="UP001630127">
    <property type="component" value="Unassembled WGS sequence"/>
</dbReference>
<protein>
    <recommendedName>
        <fullName evidence="1">F-box protein At3g26010-like beta-propeller domain-containing protein</fullName>
    </recommendedName>
</protein>
<dbReference type="Pfam" id="PF24750">
    <property type="entry name" value="b-prop_At3g26010-like"/>
    <property type="match status" value="1"/>
</dbReference>
<evidence type="ECO:0000259" key="1">
    <source>
        <dbReference type="Pfam" id="PF24750"/>
    </source>
</evidence>
<dbReference type="EMBL" id="JBJUIK010000015">
    <property type="protein sequence ID" value="KAL3503714.1"/>
    <property type="molecule type" value="Genomic_DNA"/>
</dbReference>
<dbReference type="PANTHER" id="PTHR35546">
    <property type="entry name" value="F-BOX PROTEIN INTERACTION DOMAIN PROTEIN-RELATED"/>
    <property type="match status" value="1"/>
</dbReference>
<accession>A0ABD2Y896</accession>
<evidence type="ECO:0000313" key="2">
    <source>
        <dbReference type="EMBL" id="KAL3503714.1"/>
    </source>
</evidence>
<sequence>MHVEGSKMANFPMHKLLENKISDGTLLSSPHASVLAQPNSHKAKEPLYYIKAADNGVVLYGWFDLDRRSFNDVTEYFICNPLTKQWLAIPYPKHCTRRASFGFNTQVDEEGILRSFKLVFVHCPCTSKIQNFLEFEVFSSETGKWVEHIVHSPCTVRVSHNKKAFLMEGNLHWDGFELGVIAHDPYNSLDKFRIIEFPHVDKEGNKSRYMCGGHLGRLKYFEVGRMFKPQGFSHLKIWALEDYSSNTWYLQHIVRKEEIMVDNNLGSSPYVNLASFHPYDEDIVYLEWSQEVVSYNTRTRRVEALGGVQQKTLDTAPWSCLILPIWPVSIPTSLYLSIGAGGG</sequence>
<dbReference type="PANTHER" id="PTHR35546:SF130">
    <property type="entry name" value="EXPRESSED PROTEIN"/>
    <property type="match status" value="1"/>
</dbReference>
<dbReference type="InterPro" id="IPR055290">
    <property type="entry name" value="At3g26010-like"/>
</dbReference>
<dbReference type="AlphaFoldDB" id="A0ABD2Y896"/>
<organism evidence="2 3">
    <name type="scientific">Cinchona calisaya</name>
    <dbReference type="NCBI Taxonomy" id="153742"/>
    <lineage>
        <taxon>Eukaryota</taxon>
        <taxon>Viridiplantae</taxon>
        <taxon>Streptophyta</taxon>
        <taxon>Embryophyta</taxon>
        <taxon>Tracheophyta</taxon>
        <taxon>Spermatophyta</taxon>
        <taxon>Magnoliopsida</taxon>
        <taxon>eudicotyledons</taxon>
        <taxon>Gunneridae</taxon>
        <taxon>Pentapetalae</taxon>
        <taxon>asterids</taxon>
        <taxon>lamiids</taxon>
        <taxon>Gentianales</taxon>
        <taxon>Rubiaceae</taxon>
        <taxon>Cinchonoideae</taxon>
        <taxon>Cinchoneae</taxon>
        <taxon>Cinchona</taxon>
    </lineage>
</organism>
<proteinExistence type="predicted"/>
<comment type="caution">
    <text evidence="2">The sequence shown here is derived from an EMBL/GenBank/DDBJ whole genome shotgun (WGS) entry which is preliminary data.</text>
</comment>
<gene>
    <name evidence="2" type="ORF">ACH5RR_038163</name>
</gene>
<dbReference type="InterPro" id="IPR056592">
    <property type="entry name" value="Beta-prop_At3g26010-like"/>
</dbReference>
<feature type="domain" description="F-box protein At3g26010-like beta-propeller" evidence="1">
    <location>
        <begin position="32"/>
        <end position="306"/>
    </location>
</feature>
<reference evidence="2 3" key="1">
    <citation type="submission" date="2024-11" db="EMBL/GenBank/DDBJ databases">
        <title>A near-complete genome assembly of Cinchona calisaya.</title>
        <authorList>
            <person name="Lian D.C."/>
            <person name="Zhao X.W."/>
            <person name="Wei L."/>
        </authorList>
    </citation>
    <scope>NUCLEOTIDE SEQUENCE [LARGE SCALE GENOMIC DNA]</scope>
    <source>
        <tissue evidence="2">Nenye</tissue>
    </source>
</reference>
<evidence type="ECO:0000313" key="3">
    <source>
        <dbReference type="Proteomes" id="UP001630127"/>
    </source>
</evidence>
<name>A0ABD2Y896_9GENT</name>
<keyword evidence="3" id="KW-1185">Reference proteome</keyword>